<evidence type="ECO:0000313" key="7">
    <source>
        <dbReference type="Proteomes" id="UP000190092"/>
    </source>
</evidence>
<evidence type="ECO:0000259" key="5">
    <source>
        <dbReference type="Pfam" id="PF08240"/>
    </source>
</evidence>
<dbReference type="InterPro" id="IPR011032">
    <property type="entry name" value="GroES-like_sf"/>
</dbReference>
<name>A0A1T4PET4_9HYPH</name>
<keyword evidence="3" id="KW-0862">Zinc</keyword>
<comment type="cofactor">
    <cofactor evidence="1">
        <name>Zn(2+)</name>
        <dbReference type="ChEBI" id="CHEBI:29105"/>
    </cofactor>
</comment>
<dbReference type="SUPFAM" id="SSF50129">
    <property type="entry name" value="GroES-like"/>
    <property type="match status" value="1"/>
</dbReference>
<dbReference type="GO" id="GO:0008270">
    <property type="term" value="F:zinc ion binding"/>
    <property type="evidence" value="ECO:0007669"/>
    <property type="project" value="InterPro"/>
</dbReference>
<dbReference type="Proteomes" id="UP000190092">
    <property type="component" value="Unassembled WGS sequence"/>
</dbReference>
<dbReference type="PROSITE" id="PS00059">
    <property type="entry name" value="ADH_ZINC"/>
    <property type="match status" value="1"/>
</dbReference>
<evidence type="ECO:0000256" key="1">
    <source>
        <dbReference type="ARBA" id="ARBA00001947"/>
    </source>
</evidence>
<dbReference type="PANTHER" id="PTHR42813:SF7">
    <property type="entry name" value="ALCOHOL DEHYDROGENASE (ZN-DEPENDENT)-RELATED"/>
    <property type="match status" value="1"/>
</dbReference>
<dbReference type="Pfam" id="PF08240">
    <property type="entry name" value="ADH_N"/>
    <property type="match status" value="1"/>
</dbReference>
<dbReference type="RefSeq" id="WP_170920929.1">
    <property type="nucleotide sequence ID" value="NZ_FUWJ01000002.1"/>
</dbReference>
<protein>
    <submittedName>
        <fullName evidence="6">Alcohol dehydrogenase</fullName>
    </submittedName>
</protein>
<sequence>MRHAVFVKPGLVEWREAPDPCLQGDLEALVRPVVVGRCDLDVAFVRGRMPMLAGAPIGHEIIGEILSVGDKVKRLRPGQSVFVPAQISCGVCGNCRRGFTGRCSAVPFAASYGMGREGGYGGGLADIVRVPFADAMLTPVPAHADPSSLIGLADMAADAWRAVAPRLARHPEARVAVLGGDAQIIGIYSAGLAVALGAATVRYIDRDPRRTAIAASYGAEVATDFESEAGAYDVVVVANATASALMKAFDLAAPGGDVVSVTPSMLEQPTFDTRVLYHRGVHWTIGRPDCRHSHDGVLSAWANCGFRADRVPTLEVSWEEAPAAWSSRELYVAAVRSFGTTPGRKLGQIGAERPLD</sequence>
<dbReference type="InterPro" id="IPR036291">
    <property type="entry name" value="NAD(P)-bd_dom_sf"/>
</dbReference>
<keyword evidence="4" id="KW-0560">Oxidoreductase</keyword>
<gene>
    <name evidence="6" type="ORF">SAMN02745126_02744</name>
</gene>
<dbReference type="AlphaFoldDB" id="A0A1T4PET4"/>
<dbReference type="Gene3D" id="3.90.180.10">
    <property type="entry name" value="Medium-chain alcohol dehydrogenases, catalytic domain"/>
    <property type="match status" value="1"/>
</dbReference>
<dbReference type="PANTHER" id="PTHR42813">
    <property type="entry name" value="ZINC-TYPE ALCOHOL DEHYDROGENASE-LIKE"/>
    <property type="match status" value="1"/>
</dbReference>
<dbReference type="EMBL" id="FUWJ01000002">
    <property type="protein sequence ID" value="SJZ89318.1"/>
    <property type="molecule type" value="Genomic_DNA"/>
</dbReference>
<keyword evidence="7" id="KW-1185">Reference proteome</keyword>
<accession>A0A1T4PET4</accession>
<dbReference type="InterPro" id="IPR002328">
    <property type="entry name" value="ADH_Zn_CS"/>
</dbReference>
<keyword evidence="2" id="KW-0479">Metal-binding</keyword>
<dbReference type="SUPFAM" id="SSF51735">
    <property type="entry name" value="NAD(P)-binding Rossmann-fold domains"/>
    <property type="match status" value="1"/>
</dbReference>
<dbReference type="InterPro" id="IPR013154">
    <property type="entry name" value="ADH-like_N"/>
</dbReference>
<organism evidence="6 7">
    <name type="scientific">Enhydrobacter aerosaccus</name>
    <dbReference type="NCBI Taxonomy" id="225324"/>
    <lineage>
        <taxon>Bacteria</taxon>
        <taxon>Pseudomonadati</taxon>
        <taxon>Pseudomonadota</taxon>
        <taxon>Alphaproteobacteria</taxon>
        <taxon>Hyphomicrobiales</taxon>
        <taxon>Enhydrobacter</taxon>
    </lineage>
</organism>
<dbReference type="STRING" id="225324.SAMN02745126_02744"/>
<evidence type="ECO:0000256" key="4">
    <source>
        <dbReference type="ARBA" id="ARBA00023002"/>
    </source>
</evidence>
<dbReference type="Gene3D" id="3.40.50.720">
    <property type="entry name" value="NAD(P)-binding Rossmann-like Domain"/>
    <property type="match status" value="1"/>
</dbReference>
<evidence type="ECO:0000256" key="3">
    <source>
        <dbReference type="ARBA" id="ARBA00022833"/>
    </source>
</evidence>
<reference evidence="7" key="1">
    <citation type="submission" date="2017-02" db="EMBL/GenBank/DDBJ databases">
        <authorList>
            <person name="Varghese N."/>
            <person name="Submissions S."/>
        </authorList>
    </citation>
    <scope>NUCLEOTIDE SEQUENCE [LARGE SCALE GENOMIC DNA]</scope>
    <source>
        <strain evidence="7">ATCC 27094</strain>
    </source>
</reference>
<evidence type="ECO:0000256" key="2">
    <source>
        <dbReference type="ARBA" id="ARBA00022723"/>
    </source>
</evidence>
<dbReference type="GO" id="GO:0016491">
    <property type="term" value="F:oxidoreductase activity"/>
    <property type="evidence" value="ECO:0007669"/>
    <property type="project" value="UniProtKB-KW"/>
</dbReference>
<evidence type="ECO:0000313" key="6">
    <source>
        <dbReference type="EMBL" id="SJZ89318.1"/>
    </source>
</evidence>
<feature type="domain" description="Alcohol dehydrogenase-like N-terminal" evidence="5">
    <location>
        <begin position="25"/>
        <end position="137"/>
    </location>
</feature>
<proteinExistence type="predicted"/>